<dbReference type="AlphaFoldDB" id="A0AAV2H5V7"/>
<organism evidence="3 4">
    <name type="scientific">Lymnaea stagnalis</name>
    <name type="common">Great pond snail</name>
    <name type="synonym">Helix stagnalis</name>
    <dbReference type="NCBI Taxonomy" id="6523"/>
    <lineage>
        <taxon>Eukaryota</taxon>
        <taxon>Metazoa</taxon>
        <taxon>Spiralia</taxon>
        <taxon>Lophotrochozoa</taxon>
        <taxon>Mollusca</taxon>
        <taxon>Gastropoda</taxon>
        <taxon>Heterobranchia</taxon>
        <taxon>Euthyneura</taxon>
        <taxon>Panpulmonata</taxon>
        <taxon>Hygrophila</taxon>
        <taxon>Lymnaeoidea</taxon>
        <taxon>Lymnaeidae</taxon>
        <taxon>Lymnaea</taxon>
    </lineage>
</organism>
<evidence type="ECO:0000313" key="3">
    <source>
        <dbReference type="EMBL" id="CAL1528767.1"/>
    </source>
</evidence>
<protein>
    <recommendedName>
        <fullName evidence="2">LicD/FKTN/FKRP nucleotidyltransferase domain-containing protein</fullName>
    </recommendedName>
</protein>
<comment type="caution">
    <text evidence="3">The sequence shown here is derived from an EMBL/GenBank/DDBJ whole genome shotgun (WGS) entry which is preliminary data.</text>
</comment>
<dbReference type="Pfam" id="PF04991">
    <property type="entry name" value="LicD"/>
    <property type="match status" value="1"/>
</dbReference>
<dbReference type="GO" id="GO:0009100">
    <property type="term" value="P:glycoprotein metabolic process"/>
    <property type="evidence" value="ECO:0007669"/>
    <property type="project" value="UniProtKB-ARBA"/>
</dbReference>
<dbReference type="InterPro" id="IPR007074">
    <property type="entry name" value="LicD/FKTN/FKRP_NTP_transf"/>
</dbReference>
<keyword evidence="1" id="KW-1133">Transmembrane helix</keyword>
<gene>
    <name evidence="3" type="ORF">GSLYS_00002937001</name>
</gene>
<name>A0AAV2H5V7_LYMST</name>
<dbReference type="PANTHER" id="PTHR43404">
    <property type="entry name" value="LIPOPOLYSACCHARIDE CHOLINEPHOSPHOTRANSFERASE LICD"/>
    <property type="match status" value="1"/>
</dbReference>
<evidence type="ECO:0000256" key="1">
    <source>
        <dbReference type="SAM" id="Phobius"/>
    </source>
</evidence>
<dbReference type="InterPro" id="IPR052942">
    <property type="entry name" value="LPS_cholinephosphotransferase"/>
</dbReference>
<feature type="domain" description="LicD/FKTN/FKRP nucleotidyltransferase" evidence="2">
    <location>
        <begin position="150"/>
        <end position="183"/>
    </location>
</feature>
<keyword evidence="1" id="KW-0812">Transmembrane</keyword>
<dbReference type="EMBL" id="CAXITT010000037">
    <property type="protein sequence ID" value="CAL1528767.1"/>
    <property type="molecule type" value="Genomic_DNA"/>
</dbReference>
<evidence type="ECO:0000313" key="4">
    <source>
        <dbReference type="Proteomes" id="UP001497497"/>
    </source>
</evidence>
<sequence length="329" mass="37708">MVLHFRALNKTQCACRGKIVFKVLLCLVSTMFGLLVIALAIAMHTPTRNALLARVMPGPWLDVGTMQLIKIHRQAQPIRTGTCPDRCPQLYAPKSRREDVDGRDVNFYEDLKLDVLMHKEEIWPFLPLLNRHEKIDLLFTLDVLSEVLEDAGLTYFLVDGTLLGIVRNQGIIPWDDDVDVALNGSQWKEIKARLCCVDGFTLTLTDFMHWKFFPSNAIRIRNSPQHRFPFVDLFFFTEDDTHIWALTDYNIQNLLNKKSDIFPLSESKLDGRSYPVPKNLESVVRTQFKGMGLCVSPSMFHKYNYALPDKDIVKIPCSALKNMYTLNTG</sequence>
<dbReference type="Proteomes" id="UP001497497">
    <property type="component" value="Unassembled WGS sequence"/>
</dbReference>
<accession>A0AAV2H5V7</accession>
<feature type="transmembrane region" description="Helical" evidence="1">
    <location>
        <begin position="20"/>
        <end position="43"/>
    </location>
</feature>
<keyword evidence="4" id="KW-1185">Reference proteome</keyword>
<keyword evidence="1" id="KW-0472">Membrane</keyword>
<reference evidence="3 4" key="1">
    <citation type="submission" date="2024-04" db="EMBL/GenBank/DDBJ databases">
        <authorList>
            <consortium name="Genoscope - CEA"/>
            <person name="William W."/>
        </authorList>
    </citation>
    <scope>NUCLEOTIDE SEQUENCE [LARGE SCALE GENOMIC DNA]</scope>
</reference>
<evidence type="ECO:0000259" key="2">
    <source>
        <dbReference type="Pfam" id="PF04991"/>
    </source>
</evidence>
<proteinExistence type="predicted"/>
<dbReference type="PANTHER" id="PTHR43404:SF2">
    <property type="entry name" value="LIPOPOLYSACCHARIDE CHOLINEPHOSPHOTRANSFERASE LICD"/>
    <property type="match status" value="1"/>
</dbReference>